<dbReference type="AlphaFoldDB" id="A0A7T7MB65"/>
<keyword evidence="1" id="KW-0812">Transmembrane</keyword>
<proteinExistence type="predicted"/>
<dbReference type="InterPro" id="IPR003848">
    <property type="entry name" value="DUF218"/>
</dbReference>
<protein>
    <submittedName>
        <fullName evidence="3">YdcF family protein</fullName>
    </submittedName>
</protein>
<feature type="transmembrane region" description="Helical" evidence="1">
    <location>
        <begin position="55"/>
        <end position="78"/>
    </location>
</feature>
<dbReference type="InterPro" id="IPR051599">
    <property type="entry name" value="Cell_Envelope_Assoc"/>
</dbReference>
<dbReference type="GO" id="GO:0005886">
    <property type="term" value="C:plasma membrane"/>
    <property type="evidence" value="ECO:0007669"/>
    <property type="project" value="TreeGrafter"/>
</dbReference>
<dbReference type="EMBL" id="CP066802">
    <property type="protein sequence ID" value="QQM68285.1"/>
    <property type="molecule type" value="Genomic_DNA"/>
</dbReference>
<dbReference type="Pfam" id="PF02698">
    <property type="entry name" value="DUF218"/>
    <property type="match status" value="1"/>
</dbReference>
<reference evidence="3 4" key="1">
    <citation type="submission" date="2020-12" db="EMBL/GenBank/DDBJ databases">
        <authorList>
            <person name="Zhou J."/>
        </authorList>
    </citation>
    <scope>NUCLEOTIDE SEQUENCE [LARGE SCALE GENOMIC DNA]</scope>
    <source>
        <strain evidence="3 4">CCUG 61299</strain>
    </source>
</reference>
<dbReference type="KEGG" id="awe:JG540_02670"/>
<organism evidence="3 4">
    <name type="scientific">Actinomyces weissii</name>
    <dbReference type="NCBI Taxonomy" id="675090"/>
    <lineage>
        <taxon>Bacteria</taxon>
        <taxon>Bacillati</taxon>
        <taxon>Actinomycetota</taxon>
        <taxon>Actinomycetes</taxon>
        <taxon>Actinomycetales</taxon>
        <taxon>Actinomycetaceae</taxon>
        <taxon>Actinomyces</taxon>
    </lineage>
</organism>
<evidence type="ECO:0000313" key="4">
    <source>
        <dbReference type="Proteomes" id="UP000595895"/>
    </source>
</evidence>
<gene>
    <name evidence="3" type="ORF">JG540_02670</name>
</gene>
<sequence>MCELIRARRARPEDGAGKEPPAQALRAVGARLGADLRGGARGGAPTRGAASWSRWVLRVLVLLVVLVLLALVGANLWVVAGAAGRVSVLGEVDDNRTAPVAIVLGAGVRPDGSPSPWLAYRLDAAAQLYKQRRVDAILVSGDNRVANYDEPTAMRRYLVKVGVPAEAIALDYAGFDTRATCIRAKQVFGVDAALLVTQDFHQARAVTLCRRAGVEAYGVADTRAHVNRARWVQSWVRERLAVGKAAYEEVRGEPPLLGPRETSVQEAVAWTQRRRA</sequence>
<accession>A0A7T7MB65</accession>
<evidence type="ECO:0000313" key="3">
    <source>
        <dbReference type="EMBL" id="QQM68285.1"/>
    </source>
</evidence>
<dbReference type="Proteomes" id="UP000595895">
    <property type="component" value="Chromosome"/>
</dbReference>
<name>A0A7T7MB65_9ACTO</name>
<dbReference type="CDD" id="cd06259">
    <property type="entry name" value="YdcF-like"/>
    <property type="match status" value="1"/>
</dbReference>
<keyword evidence="4" id="KW-1185">Reference proteome</keyword>
<keyword evidence="1" id="KW-1133">Transmembrane helix</keyword>
<evidence type="ECO:0000256" key="1">
    <source>
        <dbReference type="SAM" id="Phobius"/>
    </source>
</evidence>
<feature type="domain" description="DUF218" evidence="2">
    <location>
        <begin position="100"/>
        <end position="224"/>
    </location>
</feature>
<keyword evidence="1" id="KW-0472">Membrane</keyword>
<evidence type="ECO:0000259" key="2">
    <source>
        <dbReference type="Pfam" id="PF02698"/>
    </source>
</evidence>
<dbReference type="PANTHER" id="PTHR30336:SF6">
    <property type="entry name" value="INTEGRAL MEMBRANE PROTEIN"/>
    <property type="match status" value="1"/>
</dbReference>
<dbReference type="PANTHER" id="PTHR30336">
    <property type="entry name" value="INNER MEMBRANE PROTEIN, PROBABLE PERMEASE"/>
    <property type="match status" value="1"/>
</dbReference>